<organism evidence="1 2">
    <name type="scientific">Pseudomonas fluorescens</name>
    <dbReference type="NCBI Taxonomy" id="294"/>
    <lineage>
        <taxon>Bacteria</taxon>
        <taxon>Pseudomonadati</taxon>
        <taxon>Pseudomonadota</taxon>
        <taxon>Gammaproteobacteria</taxon>
        <taxon>Pseudomonadales</taxon>
        <taxon>Pseudomonadaceae</taxon>
        <taxon>Pseudomonas</taxon>
    </lineage>
</organism>
<dbReference type="SUPFAM" id="SSF52540">
    <property type="entry name" value="P-loop containing nucleoside triphosphate hydrolases"/>
    <property type="match status" value="1"/>
</dbReference>
<name>A0A5E6RR82_PSEFL</name>
<sequence>MSPTLYLSRRLTSNDKVYTEEALLAASNYVVVLAEPGGGKTELLRSFARQLGASEVTANVFKHVGADAENCPLVIDAFDELAKVDKTGIYSLLTNARKAKPTRVIISSRSSEWDSAATNAFKECLGHTPLVVRLCEFDEVEQQAIFDHHVEGENFAAFQTEVARFDLKTLLPNPQFLKLFADAYIESERHFTDKRSIFSLAVERLAKEANSSIARSSSAFSTTQKVDLSSEIFAKLLLSGAEGVSTSEATEDRMYPLLASLFTTNKSAEGILATRLFKPGENADQHRPVHKIVSEYCAAGYLTKRIAAPADPLTLPKCLAIIAPNSTVRDELRGLLGWMASLGNKPIQAAAIELDPYAVLANGDPSQLEPSSKRLLVKQLKEVEAKDPFFRRGDFWRRFSAAGFFTQDVLEDIKHLLTIGSDGHLRDLILELLAGSPAIEQLGDELRLLALTPGENENTRLLASMCLLEIGGYDHQADLMVLVSEASQTSLKVAAKIIEALGPEIFERATLAEFFRACATIYPGHQEQSERTIGARYFVKSFIYGLNLSLIAWLLDDLTKDLECICGKNHYECDCRNGMSKTIGSMLDRYFELATPPLDPKRVWQWVKNLNFHEQKSATNSTAVKALREHKDLRQGIITLAFGQLTDRDQISETRINKFDWHAHSGLHLYADDREFIIDLAFETDNTDLWASFMAGHQYYRNKEERGADILRRHMREQALLKPTFMREWAKSNRTAAQSEQSNRMPMLRHTRRMKRLRKQQANNHASNIKYVQANRQLVESGLHWGYLVRFAQLTLMSPDEIEQSFGEESIVRNALRNCLNFIAPHVPDLLELAELQCASQYQQSELILYAACIEILQDKGNLEGINLSLLRALRTNINIHFDAISEKDHEALKREVDRLVFPDTASAESFLRQYVEPQLAKPGCSNPEIWLLHGDDIFSHSRATISIEWLGRFRELALSPLNTLFEIAAQYGNRAELQKIIEIRCEEFLTDWPTPTGNDEIEQKRKFWFTRAWYFLDEAPKTYWNWLKTDKDMVLIINEHSGRMSSSNRTYWPKLTPRMIEAILLAFFDKWPKTYLPSHWGTESPKEENAYRFLSDVIWSIDSVEHDDAIPVLNRLLADPRLADLHKDLRSIHTAQVRKKALRDFEPPTPQEIVNRLDRDEVVTVEGLRQLVIQELQDFQKSINGGEFNSADRFYEKIERLDEEPCTEIIAERLSLKLQPQNITVTPEHHLKASKRSDFTVAKIIDGKRRLLVTEVKGQWHRDLFTAASNQLNDLYSIHPDAERQGIFLAIWFGVSEEVAGRKIHGIESAQELKGRIEATLPPELKGLIDVFVLDVSKSQ</sequence>
<dbReference type="InterPro" id="IPR027417">
    <property type="entry name" value="P-loop_NTPase"/>
</dbReference>
<dbReference type="RefSeq" id="WP_150715798.1">
    <property type="nucleotide sequence ID" value="NZ_CABVGY010000008.1"/>
</dbReference>
<gene>
    <name evidence="1" type="ORF">PS659_01812</name>
</gene>
<dbReference type="Proteomes" id="UP000326729">
    <property type="component" value="Unassembled WGS sequence"/>
</dbReference>
<accession>A0A5E6RR82</accession>
<proteinExistence type="predicted"/>
<dbReference type="OrthoDB" id="9004810at2"/>
<evidence type="ECO:0000313" key="1">
    <source>
        <dbReference type="EMBL" id="VVM70711.1"/>
    </source>
</evidence>
<dbReference type="EMBL" id="CABVGY010000008">
    <property type="protein sequence ID" value="VVM70711.1"/>
    <property type="molecule type" value="Genomic_DNA"/>
</dbReference>
<protein>
    <submittedName>
        <fullName evidence="1">Uncharacterized protein</fullName>
    </submittedName>
</protein>
<evidence type="ECO:0000313" key="2">
    <source>
        <dbReference type="Proteomes" id="UP000326729"/>
    </source>
</evidence>
<reference evidence="1 2" key="1">
    <citation type="submission" date="2019-09" db="EMBL/GenBank/DDBJ databases">
        <authorList>
            <person name="Chandra G."/>
            <person name="Truman W A."/>
        </authorList>
    </citation>
    <scope>NUCLEOTIDE SEQUENCE [LARGE SCALE GENOMIC DNA]</scope>
    <source>
        <strain evidence="1">PS659</strain>
    </source>
</reference>